<dbReference type="Pfam" id="PF09424">
    <property type="entry name" value="YqeY"/>
    <property type="match status" value="1"/>
</dbReference>
<proteinExistence type="predicted"/>
<sequence length="154" mass="16594">MLKDVIAKELKNAMVARDELRLSAFRMLTAAIQNREIAERTKRGAGAALGDEDIVQVIRGEVKKRNDAVEAYTAGGRVEAARRERDEAAVLAPLLPPELSDEELAALAEEGVRTLGASSEAEFGKLMGWLKGRIRGRASGERIAAAAKERLAGV</sequence>
<evidence type="ECO:0000313" key="1">
    <source>
        <dbReference type="EMBL" id="OHA09575.1"/>
    </source>
</evidence>
<dbReference type="Gene3D" id="1.10.1510.10">
    <property type="entry name" value="Uncharacterised protein YqeY/AIM41 PF09424, N-terminal domain"/>
    <property type="match status" value="1"/>
</dbReference>
<gene>
    <name evidence="1" type="ORF">A3A44_03160</name>
</gene>
<reference evidence="1 2" key="1">
    <citation type="journal article" date="2016" name="Nat. Commun.">
        <title>Thousands of microbial genomes shed light on interconnected biogeochemical processes in an aquifer system.</title>
        <authorList>
            <person name="Anantharaman K."/>
            <person name="Brown C.T."/>
            <person name="Hug L.A."/>
            <person name="Sharon I."/>
            <person name="Castelle C.J."/>
            <person name="Probst A.J."/>
            <person name="Thomas B.C."/>
            <person name="Singh A."/>
            <person name="Wilkins M.J."/>
            <person name="Karaoz U."/>
            <person name="Brodie E.L."/>
            <person name="Williams K.H."/>
            <person name="Hubbard S.S."/>
            <person name="Banfield J.F."/>
        </authorList>
    </citation>
    <scope>NUCLEOTIDE SEQUENCE [LARGE SCALE GENOMIC DNA]</scope>
</reference>
<name>A0A1G2LD58_9BACT</name>
<dbReference type="InterPro" id="IPR003789">
    <property type="entry name" value="Asn/Gln_tRNA_amidoTrase-B-like"/>
</dbReference>
<dbReference type="Gene3D" id="1.10.10.410">
    <property type="match status" value="1"/>
</dbReference>
<evidence type="ECO:0000313" key="2">
    <source>
        <dbReference type="Proteomes" id="UP000178977"/>
    </source>
</evidence>
<dbReference type="PANTHER" id="PTHR28055:SF1">
    <property type="entry name" value="ALTERED INHERITANCE OF MITOCHONDRIA PROTEIN 41, MITOCHONDRIAL"/>
    <property type="match status" value="1"/>
</dbReference>
<dbReference type="AlphaFoldDB" id="A0A1G2LD58"/>
<protein>
    <recommendedName>
        <fullName evidence="3">Glutamyl-tRNA amidotransferase</fullName>
    </recommendedName>
</protein>
<organism evidence="1 2">
    <name type="scientific">Candidatus Sungbacteria bacterium RIFCSPLOWO2_01_FULL_60_25</name>
    <dbReference type="NCBI Taxonomy" id="1802281"/>
    <lineage>
        <taxon>Bacteria</taxon>
        <taxon>Candidatus Sungiibacteriota</taxon>
    </lineage>
</organism>
<dbReference type="InterPro" id="IPR023168">
    <property type="entry name" value="GatB_Yqey_C_2"/>
</dbReference>
<dbReference type="Proteomes" id="UP000178977">
    <property type="component" value="Unassembled WGS sequence"/>
</dbReference>
<dbReference type="InterPro" id="IPR019004">
    <property type="entry name" value="YqeY/Aim41"/>
</dbReference>
<comment type="caution">
    <text evidence="1">The sequence shown here is derived from an EMBL/GenBank/DDBJ whole genome shotgun (WGS) entry which is preliminary data.</text>
</comment>
<accession>A0A1G2LD58</accession>
<dbReference type="InterPro" id="IPR042184">
    <property type="entry name" value="YqeY/Aim41_N"/>
</dbReference>
<dbReference type="PANTHER" id="PTHR28055">
    <property type="entry name" value="ALTERED INHERITANCE OF MITOCHONDRIA PROTEIN 41, MITOCHONDRIAL"/>
    <property type="match status" value="1"/>
</dbReference>
<dbReference type="EMBL" id="MHQT01000021">
    <property type="protein sequence ID" value="OHA09575.1"/>
    <property type="molecule type" value="Genomic_DNA"/>
</dbReference>
<dbReference type="SUPFAM" id="SSF89095">
    <property type="entry name" value="GatB/YqeY motif"/>
    <property type="match status" value="1"/>
</dbReference>
<dbReference type="STRING" id="1802281.A3A44_03160"/>
<dbReference type="GO" id="GO:0016884">
    <property type="term" value="F:carbon-nitrogen ligase activity, with glutamine as amido-N-donor"/>
    <property type="evidence" value="ECO:0007669"/>
    <property type="project" value="InterPro"/>
</dbReference>
<evidence type="ECO:0008006" key="3">
    <source>
        <dbReference type="Google" id="ProtNLM"/>
    </source>
</evidence>